<dbReference type="CDD" id="cd00032">
    <property type="entry name" value="CASc"/>
    <property type="match status" value="1"/>
</dbReference>
<dbReference type="GO" id="GO:0005737">
    <property type="term" value="C:cytoplasm"/>
    <property type="evidence" value="ECO:0007669"/>
    <property type="project" value="UniProtKB-SubCell"/>
</dbReference>
<dbReference type="PROSITE" id="PS50207">
    <property type="entry name" value="CASPASE_P10"/>
    <property type="match status" value="1"/>
</dbReference>
<comment type="subunit">
    <text evidence="11">Heterotetramer that consists of two anti-parallel arranged heterodimers, each one formed by a 17 kDa (p17) and a 12 kDa (p12) subunit. Interacts with BIRC6/bruce.</text>
</comment>
<dbReference type="PROSITE" id="PS50208">
    <property type="entry name" value="CASPASE_P20"/>
    <property type="match status" value="1"/>
</dbReference>
<evidence type="ECO:0000256" key="5">
    <source>
        <dbReference type="ARBA" id="ARBA00022703"/>
    </source>
</evidence>
<dbReference type="SUPFAM" id="SSF52129">
    <property type="entry name" value="Caspase-like"/>
    <property type="match status" value="1"/>
</dbReference>
<feature type="domain" description="Caspase family p10" evidence="15">
    <location>
        <begin position="202"/>
        <end position="261"/>
    </location>
</feature>
<keyword evidence="7" id="KW-0378">Hydrolase</keyword>
<dbReference type="InterPro" id="IPR001309">
    <property type="entry name" value="Pept_C14_p20"/>
</dbReference>
<evidence type="ECO:0000256" key="11">
    <source>
        <dbReference type="ARBA" id="ARBA00038525"/>
    </source>
</evidence>
<gene>
    <name evidence="17" type="ORF">E5288_WYG014265</name>
</gene>
<dbReference type="InterPro" id="IPR033139">
    <property type="entry name" value="Caspase_cys_AS"/>
</dbReference>
<evidence type="ECO:0000256" key="9">
    <source>
        <dbReference type="ARBA" id="ARBA00023145"/>
    </source>
</evidence>
<protein>
    <recommendedName>
        <fullName evidence="13">Caspase-3</fullName>
        <ecNumber evidence="12">3.4.22.56</ecNumber>
    </recommendedName>
</protein>
<evidence type="ECO:0000256" key="1">
    <source>
        <dbReference type="ARBA" id="ARBA00004496"/>
    </source>
</evidence>
<evidence type="ECO:0000256" key="14">
    <source>
        <dbReference type="RuleBase" id="RU003971"/>
    </source>
</evidence>
<evidence type="ECO:0000256" key="4">
    <source>
        <dbReference type="ARBA" id="ARBA00022670"/>
    </source>
</evidence>
<dbReference type="PANTHER" id="PTHR10454">
    <property type="entry name" value="CASPASE"/>
    <property type="match status" value="1"/>
</dbReference>
<dbReference type="InterPro" id="IPR002398">
    <property type="entry name" value="Pept_C14"/>
</dbReference>
<dbReference type="InterPro" id="IPR002138">
    <property type="entry name" value="Pept_C14_p10"/>
</dbReference>
<evidence type="ECO:0000256" key="8">
    <source>
        <dbReference type="ARBA" id="ARBA00022807"/>
    </source>
</evidence>
<dbReference type="Pfam" id="PF00656">
    <property type="entry name" value="Peptidase_C14"/>
    <property type="match status" value="1"/>
</dbReference>
<dbReference type="InterPro" id="IPR015917">
    <property type="entry name" value="Pept_C14A"/>
</dbReference>
<organism evidence="17 18">
    <name type="scientific">Bos mutus</name>
    <name type="common">wild yak</name>
    <dbReference type="NCBI Taxonomy" id="72004"/>
    <lineage>
        <taxon>Eukaryota</taxon>
        <taxon>Metazoa</taxon>
        <taxon>Chordata</taxon>
        <taxon>Craniata</taxon>
        <taxon>Vertebrata</taxon>
        <taxon>Euteleostomi</taxon>
        <taxon>Mammalia</taxon>
        <taxon>Eutheria</taxon>
        <taxon>Laurasiatheria</taxon>
        <taxon>Artiodactyla</taxon>
        <taxon>Ruminantia</taxon>
        <taxon>Pecora</taxon>
        <taxon>Bovidae</taxon>
        <taxon>Bovinae</taxon>
        <taxon>Bos</taxon>
    </lineage>
</organism>
<evidence type="ECO:0000256" key="2">
    <source>
        <dbReference type="ARBA" id="ARBA00010134"/>
    </source>
</evidence>
<comment type="caution">
    <text evidence="17">The sequence shown here is derived from an EMBL/GenBank/DDBJ whole genome shotgun (WGS) entry which is preliminary data.</text>
</comment>
<keyword evidence="18" id="KW-1185">Reference proteome</keyword>
<dbReference type="GO" id="GO:0030216">
    <property type="term" value="P:keratinocyte differentiation"/>
    <property type="evidence" value="ECO:0007669"/>
    <property type="project" value="TreeGrafter"/>
</dbReference>
<dbReference type="PRINTS" id="PR00376">
    <property type="entry name" value="IL1BCENZYME"/>
</dbReference>
<dbReference type="PROSITE" id="PS01122">
    <property type="entry name" value="CASPASE_CYS"/>
    <property type="match status" value="1"/>
</dbReference>
<dbReference type="SMART" id="SM00115">
    <property type="entry name" value="CASc"/>
    <property type="match status" value="1"/>
</dbReference>
<name>A0A6B0R291_9CETA</name>
<dbReference type="GO" id="GO:0006915">
    <property type="term" value="P:apoptotic process"/>
    <property type="evidence" value="ECO:0007669"/>
    <property type="project" value="UniProtKB-KW"/>
</dbReference>
<dbReference type="InterPro" id="IPR029030">
    <property type="entry name" value="Caspase-like_dom_sf"/>
</dbReference>
<evidence type="ECO:0000256" key="10">
    <source>
        <dbReference type="ARBA" id="ARBA00036189"/>
    </source>
</evidence>
<keyword evidence="4" id="KW-0645">Protease</keyword>
<comment type="catalytic activity">
    <reaction evidence="10">
        <text>Strict requirement for an Asp residue at positions P1 and P4. It has a preferred cleavage sequence of Asp-Xaa-Xaa-Asp-|- with a hydrophobic amino-acid residue at P2 and a hydrophilic amino-acid residue at P3, although Val or Ala are also accepted at this position.</text>
        <dbReference type="EC" id="3.4.22.56"/>
    </reaction>
</comment>
<dbReference type="Gene3D" id="3.40.50.1460">
    <property type="match status" value="1"/>
</dbReference>
<evidence type="ECO:0000256" key="6">
    <source>
        <dbReference type="ARBA" id="ARBA00022799"/>
    </source>
</evidence>
<dbReference type="Proteomes" id="UP000322234">
    <property type="component" value="Unassembled WGS sequence"/>
</dbReference>
<accession>A0A6B0R291</accession>
<keyword evidence="9" id="KW-0865">Zymogen</keyword>
<dbReference type="GO" id="GO:0006508">
    <property type="term" value="P:proteolysis"/>
    <property type="evidence" value="ECO:0007669"/>
    <property type="project" value="UniProtKB-KW"/>
</dbReference>
<evidence type="ECO:0000313" key="18">
    <source>
        <dbReference type="Proteomes" id="UP000322234"/>
    </source>
</evidence>
<dbReference type="InterPro" id="IPR016129">
    <property type="entry name" value="Caspase_his_AS"/>
</dbReference>
<evidence type="ECO:0000313" key="17">
    <source>
        <dbReference type="EMBL" id="MXQ84278.1"/>
    </source>
</evidence>
<evidence type="ECO:0000256" key="13">
    <source>
        <dbReference type="ARBA" id="ARBA00039708"/>
    </source>
</evidence>
<dbReference type="FunFam" id="3.40.50.1460:FF:000001">
    <property type="entry name" value="Caspase-3 preproprotein"/>
    <property type="match status" value="1"/>
</dbReference>
<proteinExistence type="inferred from homology"/>
<dbReference type="GO" id="GO:0031264">
    <property type="term" value="C:death-inducing signaling complex"/>
    <property type="evidence" value="ECO:0007669"/>
    <property type="project" value="TreeGrafter"/>
</dbReference>
<dbReference type="PROSITE" id="PS01121">
    <property type="entry name" value="CASPASE_HIS"/>
    <property type="match status" value="1"/>
</dbReference>
<dbReference type="EMBL" id="VBQZ03000020">
    <property type="protein sequence ID" value="MXQ84278.1"/>
    <property type="molecule type" value="Genomic_DNA"/>
</dbReference>
<evidence type="ECO:0000259" key="16">
    <source>
        <dbReference type="PROSITE" id="PS50208"/>
    </source>
</evidence>
<dbReference type="GO" id="GO:0030182">
    <property type="term" value="P:neuron differentiation"/>
    <property type="evidence" value="ECO:0007669"/>
    <property type="project" value="TreeGrafter"/>
</dbReference>
<reference evidence="17" key="1">
    <citation type="submission" date="2019-10" db="EMBL/GenBank/DDBJ databases">
        <title>The sequence and de novo assembly of the wild yak genome.</title>
        <authorList>
            <person name="Liu Y."/>
        </authorList>
    </citation>
    <scope>NUCLEOTIDE SEQUENCE [LARGE SCALE GENOMIC DNA]</scope>
    <source>
        <strain evidence="17">WY2019</strain>
    </source>
</reference>
<evidence type="ECO:0000256" key="12">
    <source>
        <dbReference type="ARBA" id="ARBA00038900"/>
    </source>
</evidence>
<dbReference type="EC" id="3.4.22.56" evidence="12"/>
<comment type="subcellular location">
    <subcellularLocation>
        <location evidence="1">Cytoplasm</location>
    </subcellularLocation>
</comment>
<sequence length="642" mass="72220">MGGARGGACSEGQLLARLRRKQTRSGVQQSCSVVAERKILHGSKSMDSGISLEESYKMDYPEMGLCIIINNKNFHENTGMACRSGTDVDAANLRETFMNLKYEVRIKNDLTCKEMLELMSNVSKEDHSKRSSFICVLLSHGEEGIIFGTNGPVNLKKLASFFRGDYCRSLTGKPKLFIIQACRGTELDCGIETDSGAEDDMACQKIPVEADFLYAYSTAPGYFSWRNAKNGSWFVQALCEMLNKYAHRLELMHILTRVNRKRLLDSMDCEHRLQFHYVPKLLSTKRTQINTTELSHEKPQQGITKVAVKPAFVYEFSDRLQITLRSQQRALCFLVLKGRSEVQRSQERMWVNCYFPFGVWLLVIQEVRSRCNSGCSLGNGVSLDPETKEWTILIIHPVAVYSTDVYSVLTPWGQILSKAYHRRRTRSCFIVLAAALPFSLPGLAPCFSLCRLVSFAMKCLSLDDGYLRFLLPLPSEGRLELAVLLLTHGLESLPGGSQYLSEGAIETAAVKTDEKLKLENQDDGPGAPKPELGTAEVFRVRRPSGSKSDWIWLHLSSGTCRWHRIRRALGRVIRVTRWKSLEGLAHGTLGASLSLEEAWRKPSRSRFIINNCRVELIINLGGPSWEGSAERLAYARHSRNIG</sequence>
<keyword evidence="5" id="KW-0053">Apoptosis</keyword>
<evidence type="ECO:0000256" key="3">
    <source>
        <dbReference type="ARBA" id="ARBA00022490"/>
    </source>
</evidence>
<evidence type="ECO:0000256" key="7">
    <source>
        <dbReference type="ARBA" id="ARBA00022801"/>
    </source>
</evidence>
<evidence type="ECO:0000259" key="15">
    <source>
        <dbReference type="PROSITE" id="PS50207"/>
    </source>
</evidence>
<dbReference type="GO" id="GO:0030218">
    <property type="term" value="P:erythrocyte differentiation"/>
    <property type="evidence" value="ECO:0007669"/>
    <property type="project" value="TreeGrafter"/>
</dbReference>
<feature type="domain" description="Caspase family p20" evidence="16">
    <location>
        <begin position="62"/>
        <end position="186"/>
    </location>
</feature>
<comment type="similarity">
    <text evidence="2 14">Belongs to the peptidase C14A family.</text>
</comment>
<dbReference type="PANTHER" id="PTHR10454:SF198">
    <property type="entry name" value="CASPASE-3"/>
    <property type="match status" value="1"/>
</dbReference>
<keyword evidence="3" id="KW-0963">Cytoplasm</keyword>
<dbReference type="AlphaFoldDB" id="A0A6B0R291"/>
<dbReference type="GO" id="GO:0004197">
    <property type="term" value="F:cysteine-type endopeptidase activity"/>
    <property type="evidence" value="ECO:0007669"/>
    <property type="project" value="InterPro"/>
</dbReference>
<dbReference type="InterPro" id="IPR011600">
    <property type="entry name" value="Pept_C14_caspase"/>
</dbReference>
<keyword evidence="6" id="KW-0702">S-nitrosylation</keyword>
<dbReference type="GO" id="GO:0043525">
    <property type="term" value="P:positive regulation of neuron apoptotic process"/>
    <property type="evidence" value="ECO:0007669"/>
    <property type="project" value="TreeGrafter"/>
</dbReference>
<keyword evidence="8" id="KW-0788">Thiol protease</keyword>